<dbReference type="GO" id="GO:0004252">
    <property type="term" value="F:serine-type endopeptidase activity"/>
    <property type="evidence" value="ECO:0007669"/>
    <property type="project" value="InterPro"/>
</dbReference>
<dbReference type="GO" id="GO:0006465">
    <property type="term" value="P:signal peptide processing"/>
    <property type="evidence" value="ECO:0007669"/>
    <property type="project" value="InterPro"/>
</dbReference>
<gene>
    <name evidence="9" type="primary">lepB</name>
    <name evidence="9" type="ORF">E7102_03175</name>
</gene>
<evidence type="ECO:0000256" key="1">
    <source>
        <dbReference type="ARBA" id="ARBA00000677"/>
    </source>
</evidence>
<evidence type="ECO:0000256" key="6">
    <source>
        <dbReference type="PIRSR" id="PIRSR600223-1"/>
    </source>
</evidence>
<dbReference type="InterPro" id="IPR019757">
    <property type="entry name" value="Pept_S26A_signal_pept_1_Lys-AS"/>
</dbReference>
<reference evidence="9" key="1">
    <citation type="submission" date="2019-04" db="EMBL/GenBank/DDBJ databases">
        <title>Evolution of Biomass-Degrading Anaerobic Consortia Revealed by Metagenomics.</title>
        <authorList>
            <person name="Peng X."/>
        </authorList>
    </citation>
    <scope>NUCLEOTIDE SEQUENCE</scope>
    <source>
        <strain evidence="9">SIG141</strain>
    </source>
</reference>
<evidence type="ECO:0000256" key="5">
    <source>
        <dbReference type="ARBA" id="ARBA00022801"/>
    </source>
</evidence>
<feature type="active site" evidence="6">
    <location>
        <position position="36"/>
    </location>
</feature>
<dbReference type="PRINTS" id="PR00727">
    <property type="entry name" value="LEADERPTASE"/>
</dbReference>
<dbReference type="NCBIfam" id="TIGR02227">
    <property type="entry name" value="sigpep_I_bact"/>
    <property type="match status" value="1"/>
</dbReference>
<protein>
    <recommendedName>
        <fullName evidence="4 7">Signal peptidase I</fullName>
        <ecNumber evidence="3 7">3.4.21.89</ecNumber>
    </recommendedName>
</protein>
<dbReference type="PROSITE" id="PS00760">
    <property type="entry name" value="SPASE_I_2"/>
    <property type="match status" value="1"/>
</dbReference>
<dbReference type="SUPFAM" id="SSF51306">
    <property type="entry name" value="LexA/Signal peptidase"/>
    <property type="match status" value="1"/>
</dbReference>
<comment type="caution">
    <text evidence="9">The sequence shown here is derived from an EMBL/GenBank/DDBJ whole genome shotgun (WGS) entry which is preliminary data.</text>
</comment>
<evidence type="ECO:0000259" key="8">
    <source>
        <dbReference type="Pfam" id="PF10502"/>
    </source>
</evidence>
<evidence type="ECO:0000313" key="9">
    <source>
        <dbReference type="EMBL" id="MBE6265463.1"/>
    </source>
</evidence>
<dbReference type="InterPro" id="IPR036286">
    <property type="entry name" value="LexA/Signal_pep-like_sf"/>
</dbReference>
<feature type="domain" description="Peptidase S26" evidence="8">
    <location>
        <begin position="10"/>
        <end position="265"/>
    </location>
</feature>
<organism evidence="9 10">
    <name type="scientific">Xylanibacter ruminicola</name>
    <name type="common">Prevotella ruminicola</name>
    <dbReference type="NCBI Taxonomy" id="839"/>
    <lineage>
        <taxon>Bacteria</taxon>
        <taxon>Pseudomonadati</taxon>
        <taxon>Bacteroidota</taxon>
        <taxon>Bacteroidia</taxon>
        <taxon>Bacteroidales</taxon>
        <taxon>Prevotellaceae</taxon>
        <taxon>Xylanibacter</taxon>
    </lineage>
</organism>
<evidence type="ECO:0000256" key="4">
    <source>
        <dbReference type="ARBA" id="ARBA00019232"/>
    </source>
</evidence>
<dbReference type="PANTHER" id="PTHR43390">
    <property type="entry name" value="SIGNAL PEPTIDASE I"/>
    <property type="match status" value="1"/>
</dbReference>
<dbReference type="Gene3D" id="2.10.109.10">
    <property type="entry name" value="Umud Fragment, subunit A"/>
    <property type="match status" value="1"/>
</dbReference>
<dbReference type="PANTHER" id="PTHR43390:SF1">
    <property type="entry name" value="CHLOROPLAST PROCESSING PEPTIDASE"/>
    <property type="match status" value="1"/>
</dbReference>
<accession>A0A928BRS3</accession>
<dbReference type="Pfam" id="PF10502">
    <property type="entry name" value="Peptidase_S26"/>
    <property type="match status" value="1"/>
</dbReference>
<name>A0A928BRS3_XYLRU</name>
<dbReference type="EMBL" id="SUYD01000003">
    <property type="protein sequence ID" value="MBE6265463.1"/>
    <property type="molecule type" value="Genomic_DNA"/>
</dbReference>
<comment type="catalytic activity">
    <reaction evidence="1 7">
        <text>Cleavage of hydrophobic, N-terminal signal or leader sequences from secreted and periplasmic proteins.</text>
        <dbReference type="EC" id="3.4.21.89"/>
    </reaction>
</comment>
<evidence type="ECO:0000256" key="2">
    <source>
        <dbReference type="ARBA" id="ARBA00009370"/>
    </source>
</evidence>
<dbReference type="PROSITE" id="PS00761">
    <property type="entry name" value="SPASE_I_3"/>
    <property type="match status" value="1"/>
</dbReference>
<keyword evidence="5 7" id="KW-0378">Hydrolase</keyword>
<dbReference type="AlphaFoldDB" id="A0A928BRS3"/>
<dbReference type="GO" id="GO:0009003">
    <property type="term" value="F:signal peptidase activity"/>
    <property type="evidence" value="ECO:0007669"/>
    <property type="project" value="UniProtKB-EC"/>
</dbReference>
<dbReference type="EC" id="3.4.21.89" evidence="3 7"/>
<keyword evidence="7" id="KW-0645">Protease</keyword>
<dbReference type="InterPro" id="IPR019533">
    <property type="entry name" value="Peptidase_S26"/>
</dbReference>
<comment type="subcellular location">
    <subcellularLocation>
        <location evidence="7">Membrane</location>
        <topology evidence="7">Single-pass type II membrane protein</topology>
    </subcellularLocation>
</comment>
<proteinExistence type="inferred from homology"/>
<dbReference type="InterPro" id="IPR000223">
    <property type="entry name" value="Pept_S26A_signal_pept_1"/>
</dbReference>
<dbReference type="Proteomes" id="UP000763088">
    <property type="component" value="Unassembled WGS sequence"/>
</dbReference>
<dbReference type="GO" id="GO:0016020">
    <property type="term" value="C:membrane"/>
    <property type="evidence" value="ECO:0007669"/>
    <property type="project" value="UniProtKB-SubCell"/>
</dbReference>
<dbReference type="CDD" id="cd06530">
    <property type="entry name" value="S26_SPase_I"/>
    <property type="match status" value="2"/>
</dbReference>
<sequence>MLKKSMTMLILGMFIIIIWLASRVLLADQFIIPTESMEPVLMPGDRVVVDKTVMGSRVYSDFNFNSKGGELHSWRTRGIRNLKHNDIVVFNFPHHDWHVSFIINNVYCKRIMALPGDSLSIINGYYHNNNYEGILGSLVEQQRLEHTPDSLLWAESLPTIPHNEHFAWTIRNFGPMYMPRKGDIVKVSPYEATLYNIFLAWETGKPIRCNWETGEVWAGEAPLKQHCWQHNYYFMAGDNVLDSNDSRYWGLVPEEYIVGVVKFVSYSINPQTGERRKNRLLKMV</sequence>
<comment type="similarity">
    <text evidence="2 7">Belongs to the peptidase S26 family.</text>
</comment>
<evidence type="ECO:0000256" key="3">
    <source>
        <dbReference type="ARBA" id="ARBA00013208"/>
    </source>
</evidence>
<dbReference type="InterPro" id="IPR019758">
    <property type="entry name" value="Pept_S26A_signal_pept_1_CS"/>
</dbReference>
<evidence type="ECO:0000256" key="7">
    <source>
        <dbReference type="RuleBase" id="RU362042"/>
    </source>
</evidence>
<feature type="active site" evidence="6">
    <location>
        <position position="109"/>
    </location>
</feature>
<evidence type="ECO:0000313" key="10">
    <source>
        <dbReference type="Proteomes" id="UP000763088"/>
    </source>
</evidence>